<evidence type="ECO:0000256" key="1">
    <source>
        <dbReference type="SAM" id="SignalP"/>
    </source>
</evidence>
<dbReference type="InterPro" id="IPR018247">
    <property type="entry name" value="EF_Hand_1_Ca_BS"/>
</dbReference>
<dbReference type="AlphaFoldDB" id="A0A1X6YH56"/>
<proteinExistence type="predicted"/>
<dbReference type="InterPro" id="IPR002048">
    <property type="entry name" value="EF_hand_dom"/>
</dbReference>
<dbReference type="PROSITE" id="PS00018">
    <property type="entry name" value="EF_HAND_1"/>
    <property type="match status" value="1"/>
</dbReference>
<accession>A0A1X6YH56</accession>
<dbReference type="Pfam" id="PF13202">
    <property type="entry name" value="EF-hand_5"/>
    <property type="match status" value="1"/>
</dbReference>
<dbReference type="RefSeq" id="WP_085816359.1">
    <property type="nucleotide sequence ID" value="NZ_FWFU01000001.1"/>
</dbReference>
<gene>
    <name evidence="3" type="ORF">ROH8110_00736</name>
</gene>
<feature type="domain" description="EF-hand" evidence="2">
    <location>
        <begin position="41"/>
        <end position="76"/>
    </location>
</feature>
<dbReference type="InterPro" id="IPR011992">
    <property type="entry name" value="EF-hand-dom_pair"/>
</dbReference>
<sequence length="77" mass="7828">MKTHVLFLAAVMALTAVQASAATVADADGNGSYSMEEMAAAYPDMGEEAFADIDTDESGEISPEELAAAVESGALAQ</sequence>
<evidence type="ECO:0000259" key="2">
    <source>
        <dbReference type="PROSITE" id="PS50222"/>
    </source>
</evidence>
<dbReference type="Gene3D" id="1.10.238.10">
    <property type="entry name" value="EF-hand"/>
    <property type="match status" value="1"/>
</dbReference>
<dbReference type="OrthoDB" id="5470953at2"/>
<evidence type="ECO:0000313" key="4">
    <source>
        <dbReference type="Proteomes" id="UP000193207"/>
    </source>
</evidence>
<dbReference type="SUPFAM" id="SSF47473">
    <property type="entry name" value="EF-hand"/>
    <property type="match status" value="1"/>
</dbReference>
<evidence type="ECO:0000313" key="3">
    <source>
        <dbReference type="EMBL" id="SLN21050.1"/>
    </source>
</evidence>
<protein>
    <submittedName>
        <fullName evidence="3">EF hand</fullName>
    </submittedName>
</protein>
<name>A0A1X6YH56_9RHOB</name>
<keyword evidence="1" id="KW-0732">Signal</keyword>
<feature type="signal peptide" evidence="1">
    <location>
        <begin position="1"/>
        <end position="21"/>
    </location>
</feature>
<feature type="chain" id="PRO_5013185743" evidence="1">
    <location>
        <begin position="22"/>
        <end position="77"/>
    </location>
</feature>
<keyword evidence="4" id="KW-1185">Reference proteome</keyword>
<dbReference type="PROSITE" id="PS50222">
    <property type="entry name" value="EF_HAND_2"/>
    <property type="match status" value="1"/>
</dbReference>
<reference evidence="3 4" key="1">
    <citation type="submission" date="2017-03" db="EMBL/GenBank/DDBJ databases">
        <authorList>
            <person name="Afonso C.L."/>
            <person name="Miller P.J."/>
            <person name="Scott M.A."/>
            <person name="Spackman E."/>
            <person name="Goraichik I."/>
            <person name="Dimitrov K.M."/>
            <person name="Suarez D.L."/>
            <person name="Swayne D.E."/>
        </authorList>
    </citation>
    <scope>NUCLEOTIDE SEQUENCE [LARGE SCALE GENOMIC DNA]</scope>
    <source>
        <strain evidence="3 4">CECT 8110</strain>
    </source>
</reference>
<dbReference type="Proteomes" id="UP000193207">
    <property type="component" value="Unassembled WGS sequence"/>
</dbReference>
<organism evidence="3 4">
    <name type="scientific">Roseovarius halotolerans</name>
    <dbReference type="NCBI Taxonomy" id="505353"/>
    <lineage>
        <taxon>Bacteria</taxon>
        <taxon>Pseudomonadati</taxon>
        <taxon>Pseudomonadota</taxon>
        <taxon>Alphaproteobacteria</taxon>
        <taxon>Rhodobacterales</taxon>
        <taxon>Roseobacteraceae</taxon>
        <taxon>Roseovarius</taxon>
    </lineage>
</organism>
<dbReference type="EMBL" id="FWFU01000001">
    <property type="protein sequence ID" value="SLN21050.1"/>
    <property type="molecule type" value="Genomic_DNA"/>
</dbReference>
<dbReference type="GO" id="GO:0005509">
    <property type="term" value="F:calcium ion binding"/>
    <property type="evidence" value="ECO:0007669"/>
    <property type="project" value="InterPro"/>
</dbReference>